<feature type="chain" id="PRO_5041970699" description="Secreted protein" evidence="1">
    <location>
        <begin position="19"/>
        <end position="87"/>
    </location>
</feature>
<gene>
    <name evidence="2" type="ORF">CKAH01_11776</name>
</gene>
<dbReference type="EMBL" id="VYYT01000012">
    <property type="protein sequence ID" value="KAK2778379.1"/>
    <property type="molecule type" value="Genomic_DNA"/>
</dbReference>
<accession>A0AAD9YSP1</accession>
<dbReference type="AlphaFoldDB" id="A0AAD9YSP1"/>
<keyword evidence="1" id="KW-0732">Signal</keyword>
<evidence type="ECO:0000313" key="3">
    <source>
        <dbReference type="Proteomes" id="UP001281614"/>
    </source>
</evidence>
<sequence length="87" mass="9337">MLTLFVASAAMLVSGVVAAVLGSMRRGPDVLDHATFFSRDSSYVNVSPCYSGSVEDASEQLGGLETCGCALEMLVQRRRRAIWPLVL</sequence>
<comment type="caution">
    <text evidence="2">The sequence shown here is derived from an EMBL/GenBank/DDBJ whole genome shotgun (WGS) entry which is preliminary data.</text>
</comment>
<organism evidence="2 3">
    <name type="scientific">Colletotrichum kahawae</name>
    <name type="common">Coffee berry disease fungus</name>
    <dbReference type="NCBI Taxonomy" id="34407"/>
    <lineage>
        <taxon>Eukaryota</taxon>
        <taxon>Fungi</taxon>
        <taxon>Dikarya</taxon>
        <taxon>Ascomycota</taxon>
        <taxon>Pezizomycotina</taxon>
        <taxon>Sordariomycetes</taxon>
        <taxon>Hypocreomycetidae</taxon>
        <taxon>Glomerellales</taxon>
        <taxon>Glomerellaceae</taxon>
        <taxon>Colletotrichum</taxon>
        <taxon>Colletotrichum gloeosporioides species complex</taxon>
    </lineage>
</organism>
<feature type="signal peptide" evidence="1">
    <location>
        <begin position="1"/>
        <end position="18"/>
    </location>
</feature>
<reference evidence="2" key="1">
    <citation type="submission" date="2023-02" db="EMBL/GenBank/DDBJ databases">
        <title>Colletotrichum kahawae CIFC_Que2 genome sequencing and assembly.</title>
        <authorList>
            <person name="Baroncelli R."/>
        </authorList>
    </citation>
    <scope>NUCLEOTIDE SEQUENCE</scope>
    <source>
        <strain evidence="2">CIFC_Que2</strain>
    </source>
</reference>
<protein>
    <recommendedName>
        <fullName evidence="4">Secreted protein</fullName>
    </recommendedName>
</protein>
<evidence type="ECO:0000313" key="2">
    <source>
        <dbReference type="EMBL" id="KAK2778379.1"/>
    </source>
</evidence>
<proteinExistence type="predicted"/>
<keyword evidence="3" id="KW-1185">Reference proteome</keyword>
<dbReference type="Proteomes" id="UP001281614">
    <property type="component" value="Unassembled WGS sequence"/>
</dbReference>
<evidence type="ECO:0000256" key="1">
    <source>
        <dbReference type="SAM" id="SignalP"/>
    </source>
</evidence>
<name>A0AAD9YSP1_COLKA</name>
<evidence type="ECO:0008006" key="4">
    <source>
        <dbReference type="Google" id="ProtNLM"/>
    </source>
</evidence>